<evidence type="ECO:0000313" key="9">
    <source>
        <dbReference type="EMBL" id="WBO20978.1"/>
    </source>
</evidence>
<dbReference type="PANTHER" id="PTHR13604:SF0">
    <property type="entry name" value="ABASIC SITE PROCESSING PROTEIN HMCES"/>
    <property type="match status" value="1"/>
</dbReference>
<evidence type="ECO:0000256" key="6">
    <source>
        <dbReference type="ARBA" id="ARBA00023125"/>
    </source>
</evidence>
<keyword evidence="3" id="KW-0227">DNA damage</keyword>
<dbReference type="InterPro" id="IPR036590">
    <property type="entry name" value="SRAP-like"/>
</dbReference>
<protein>
    <recommendedName>
        <fullName evidence="8">Abasic site processing protein</fullName>
        <ecNumber evidence="8">3.4.-.-</ecNumber>
    </recommendedName>
</protein>
<evidence type="ECO:0000256" key="3">
    <source>
        <dbReference type="ARBA" id="ARBA00022763"/>
    </source>
</evidence>
<keyword evidence="4 8" id="KW-0378">Hydrolase</keyword>
<evidence type="ECO:0000256" key="1">
    <source>
        <dbReference type="ARBA" id="ARBA00008136"/>
    </source>
</evidence>
<keyword evidence="7" id="KW-0456">Lyase</keyword>
<keyword evidence="6" id="KW-0238">DNA-binding</keyword>
<evidence type="ECO:0000256" key="8">
    <source>
        <dbReference type="RuleBase" id="RU364100"/>
    </source>
</evidence>
<evidence type="ECO:0000256" key="2">
    <source>
        <dbReference type="ARBA" id="ARBA00022670"/>
    </source>
</evidence>
<dbReference type="RefSeq" id="WP_270075628.1">
    <property type="nucleotide sequence ID" value="NZ_CP115174.1"/>
</dbReference>
<evidence type="ECO:0000256" key="4">
    <source>
        <dbReference type="ARBA" id="ARBA00022801"/>
    </source>
</evidence>
<sequence>MCNRARMLGEPETIRERFGAKWLADRPMDNRFDPQELVPFGRAYVVREDDRGRGVDVMTWDVLGGQAKRPAKVGTPPRPLAMTNVRQLNLPQWRLLADKSENRCIIPLTEFCEWGRDKDPEMGIKGEMWFATTDQPIFGVAGFWQMIGDKPGFSMVTCDANELVKPIHPKAMITILPEDKWDRWLTGSYEEAVALQRPYPAHLMTVRGPVFPTRTAK</sequence>
<dbReference type="Pfam" id="PF02586">
    <property type="entry name" value="SRAP"/>
    <property type="match status" value="1"/>
</dbReference>
<dbReference type="SUPFAM" id="SSF143081">
    <property type="entry name" value="BB1717-like"/>
    <property type="match status" value="1"/>
</dbReference>
<organism evidence="9 10">
    <name type="scientific">Sphingomonas abietis</name>
    <dbReference type="NCBI Taxonomy" id="3012344"/>
    <lineage>
        <taxon>Bacteria</taxon>
        <taxon>Pseudomonadati</taxon>
        <taxon>Pseudomonadota</taxon>
        <taxon>Alphaproteobacteria</taxon>
        <taxon>Sphingomonadales</taxon>
        <taxon>Sphingomonadaceae</taxon>
        <taxon>Sphingomonas</taxon>
    </lineage>
</organism>
<keyword evidence="5" id="KW-0190">Covalent protein-DNA linkage</keyword>
<proteinExistence type="inferred from homology"/>
<reference evidence="9 10" key="1">
    <citation type="submission" date="2022-12" db="EMBL/GenBank/DDBJ databases">
        <title>Sphingomonas abieness sp. nov., an endophytic bacterium isolated from Abies koreana.</title>
        <authorList>
            <person name="Jiang L."/>
            <person name="Lee J."/>
        </authorList>
    </citation>
    <scope>NUCLEOTIDE SEQUENCE [LARGE SCALE GENOMIC DNA]</scope>
    <source>
        <strain evidence="10">PAMB 00755</strain>
    </source>
</reference>
<dbReference type="Proteomes" id="UP001210865">
    <property type="component" value="Chromosome"/>
</dbReference>
<evidence type="ECO:0000313" key="10">
    <source>
        <dbReference type="Proteomes" id="UP001210865"/>
    </source>
</evidence>
<gene>
    <name evidence="9" type="ORF">PBT88_12255</name>
</gene>
<keyword evidence="2 8" id="KW-0645">Protease</keyword>
<name>A0ABY7NHH4_9SPHN</name>
<dbReference type="EMBL" id="CP115174">
    <property type="protein sequence ID" value="WBO20978.1"/>
    <property type="molecule type" value="Genomic_DNA"/>
</dbReference>
<dbReference type="InterPro" id="IPR003738">
    <property type="entry name" value="SRAP"/>
</dbReference>
<comment type="similarity">
    <text evidence="1 8">Belongs to the SOS response-associated peptidase family.</text>
</comment>
<evidence type="ECO:0000256" key="5">
    <source>
        <dbReference type="ARBA" id="ARBA00023124"/>
    </source>
</evidence>
<dbReference type="Gene3D" id="3.90.1680.10">
    <property type="entry name" value="SOS response associated peptidase-like"/>
    <property type="match status" value="1"/>
</dbReference>
<accession>A0ABY7NHH4</accession>
<dbReference type="PANTHER" id="PTHR13604">
    <property type="entry name" value="DC12-RELATED"/>
    <property type="match status" value="1"/>
</dbReference>
<evidence type="ECO:0000256" key="7">
    <source>
        <dbReference type="ARBA" id="ARBA00023239"/>
    </source>
</evidence>
<keyword evidence="10" id="KW-1185">Reference proteome</keyword>
<dbReference type="EC" id="3.4.-.-" evidence="8"/>